<comment type="caution">
    <text evidence="1">The sequence shown here is derived from an EMBL/GenBank/DDBJ whole genome shotgun (WGS) entry which is preliminary data.</text>
</comment>
<name>A0AAW5ZEW4_ECOLX</name>
<gene>
    <name evidence="1" type="primary">leuD</name>
    <name evidence="1" type="ORF">NY836_31660</name>
</gene>
<dbReference type="EC" id="4.2.1.33" evidence="1"/>
<dbReference type="EMBL" id="JANWOR010000929">
    <property type="protein sequence ID" value="MDA4181819.1"/>
    <property type="molecule type" value="Genomic_DNA"/>
</dbReference>
<organism evidence="1 2">
    <name type="scientific">Escherichia coli</name>
    <dbReference type="NCBI Taxonomy" id="562"/>
    <lineage>
        <taxon>Bacteria</taxon>
        <taxon>Pseudomonadati</taxon>
        <taxon>Pseudomonadota</taxon>
        <taxon>Gammaproteobacteria</taxon>
        <taxon>Enterobacterales</taxon>
        <taxon>Enterobacteriaceae</taxon>
        <taxon>Escherichia</taxon>
    </lineage>
</organism>
<evidence type="ECO:0000313" key="1">
    <source>
        <dbReference type="EMBL" id="MDA4181819.1"/>
    </source>
</evidence>
<dbReference type="Proteomes" id="UP001211064">
    <property type="component" value="Unassembled WGS sequence"/>
</dbReference>
<dbReference type="GO" id="GO:0003861">
    <property type="term" value="F:3-isopropylmalate dehydratase activity"/>
    <property type="evidence" value="ECO:0007669"/>
    <property type="project" value="UniProtKB-EC"/>
</dbReference>
<evidence type="ECO:0000313" key="2">
    <source>
        <dbReference type="Proteomes" id="UP001211064"/>
    </source>
</evidence>
<keyword evidence="1" id="KW-0456">Lyase</keyword>
<accession>A0AAW5ZEW4</accession>
<dbReference type="AlphaFoldDB" id="A0AAW5ZEW4"/>
<reference evidence="1" key="1">
    <citation type="submission" date="2022-08" db="EMBL/GenBank/DDBJ databases">
        <title>Genome sequencing of human pathogens.</title>
        <authorList>
            <person name="Cao X."/>
        </authorList>
    </citation>
    <scope>NUCLEOTIDE SEQUENCE</scope>
    <source>
        <strain evidence="1">EC16126</strain>
    </source>
</reference>
<feature type="non-terminal residue" evidence="1">
    <location>
        <position position="1"/>
    </location>
</feature>
<protein>
    <submittedName>
        <fullName evidence="1">3-isopropylmalate dehydratase small subunit</fullName>
        <ecNumber evidence="1">4.2.1.33</ecNumber>
    </submittedName>
</protein>
<proteinExistence type="predicted"/>
<sequence length="34" mass="3994">RRHCMMNGLDSIGLTLQHDDAIASYEEKQPEFMR</sequence>